<feature type="domain" description="Peptidase M16 C-terminal" evidence="7">
    <location>
        <begin position="214"/>
        <end position="395"/>
    </location>
</feature>
<dbReference type="OrthoDB" id="9811314at2"/>
<dbReference type="Pfam" id="PF00675">
    <property type="entry name" value="Peptidase_M16"/>
    <property type="match status" value="1"/>
</dbReference>
<dbReference type="InterPro" id="IPR001431">
    <property type="entry name" value="Pept_M16_Zn_BS"/>
</dbReference>
<evidence type="ECO:0000256" key="3">
    <source>
        <dbReference type="ARBA" id="ARBA00023049"/>
    </source>
</evidence>
<feature type="compositionally biased region" description="Basic and acidic residues" evidence="5">
    <location>
        <begin position="258"/>
        <end position="270"/>
    </location>
</feature>
<dbReference type="GO" id="GO:0046872">
    <property type="term" value="F:metal ion binding"/>
    <property type="evidence" value="ECO:0007669"/>
    <property type="project" value="InterPro"/>
</dbReference>
<evidence type="ECO:0000259" key="7">
    <source>
        <dbReference type="Pfam" id="PF05193"/>
    </source>
</evidence>
<evidence type="ECO:0000256" key="5">
    <source>
        <dbReference type="SAM" id="MobiDB-lite"/>
    </source>
</evidence>
<organism evidence="8 9">
    <name type="scientific">Kaistia soli DSM 19436</name>
    <dbReference type="NCBI Taxonomy" id="1122133"/>
    <lineage>
        <taxon>Bacteria</taxon>
        <taxon>Pseudomonadati</taxon>
        <taxon>Pseudomonadota</taxon>
        <taxon>Alphaproteobacteria</taxon>
        <taxon>Hyphomicrobiales</taxon>
        <taxon>Kaistiaceae</taxon>
        <taxon>Kaistia</taxon>
    </lineage>
</organism>
<keyword evidence="9" id="KW-1185">Reference proteome</keyword>
<dbReference type="InterPro" id="IPR050361">
    <property type="entry name" value="MPP/UQCRC_Complex"/>
</dbReference>
<feature type="region of interest" description="Disordered" evidence="5">
    <location>
        <begin position="256"/>
        <end position="277"/>
    </location>
</feature>
<sequence>MDQRRLSPDRRRFSAVLRVFVALFVTFSLAGFATTVALAGEPVRIAPDATTFTLDNGMQVVVVPDHRAPIVTHMVWYKIGAADDPPGKSGIAHFLEHLMFKGTKAHPAGEFSSKVSEGGGQENAFTTADATAYFQTIGKERLGTVMAFEADRMEGLELPDKVVLSERDVILEERRMRIDNDPGAQLGEAMNAALYQNHHYGIPTIGWMHEMQGLTAADALAQYRHYYTPNNAILVVAGDVTPEEVRRLADVTFGRVPRRAEPGERDRPKEPPPLAARTVNLSDPRVTEPSWQRNYLVPSYSSAKPGEAEALDVLADILGRGTTSRLYRALVVEQGLATSAGSYYSGESLDYGRFGVFASPRGDVQLSKLETAVDGVIADIRDHGVTPEELATAKQRTRAQAIYAQDSQAMLARIIGMALATGQPLDAVQGWPARIGDVTVEDISAAAKTYLDARRSVTGTLTPAPAEGRS</sequence>
<evidence type="ECO:0000259" key="6">
    <source>
        <dbReference type="Pfam" id="PF00675"/>
    </source>
</evidence>
<evidence type="ECO:0000313" key="9">
    <source>
        <dbReference type="Proteomes" id="UP000184485"/>
    </source>
</evidence>
<dbReference type="Proteomes" id="UP000184485">
    <property type="component" value="Unassembled WGS sequence"/>
</dbReference>
<dbReference type="EMBL" id="FQUP01000001">
    <property type="protein sequence ID" value="SHE75841.1"/>
    <property type="molecule type" value="Genomic_DNA"/>
</dbReference>
<dbReference type="PROSITE" id="PS00143">
    <property type="entry name" value="INSULINASE"/>
    <property type="match status" value="1"/>
</dbReference>
<evidence type="ECO:0000256" key="2">
    <source>
        <dbReference type="ARBA" id="ARBA00007261"/>
    </source>
</evidence>
<dbReference type="Pfam" id="PF05193">
    <property type="entry name" value="Peptidase_M16_C"/>
    <property type="match status" value="1"/>
</dbReference>
<reference evidence="8 9" key="1">
    <citation type="submission" date="2016-11" db="EMBL/GenBank/DDBJ databases">
        <authorList>
            <person name="Jaros S."/>
            <person name="Januszkiewicz K."/>
            <person name="Wedrychowicz H."/>
        </authorList>
    </citation>
    <scope>NUCLEOTIDE SEQUENCE [LARGE SCALE GENOMIC DNA]</scope>
    <source>
        <strain evidence="8 9">DSM 19436</strain>
    </source>
</reference>
<dbReference type="Gene3D" id="3.30.830.10">
    <property type="entry name" value="Metalloenzyme, LuxS/M16 peptidase-like"/>
    <property type="match status" value="2"/>
</dbReference>
<dbReference type="GO" id="GO:0006508">
    <property type="term" value="P:proteolysis"/>
    <property type="evidence" value="ECO:0007669"/>
    <property type="project" value="UniProtKB-KW"/>
</dbReference>
<comment type="cofactor">
    <cofactor evidence="1">
        <name>Zn(2+)</name>
        <dbReference type="ChEBI" id="CHEBI:29105"/>
    </cofactor>
</comment>
<keyword evidence="3" id="KW-0482">Metalloprotease</keyword>
<comment type="similarity">
    <text evidence="2 4">Belongs to the peptidase M16 family.</text>
</comment>
<keyword evidence="3" id="KW-0378">Hydrolase</keyword>
<dbReference type="STRING" id="1122133.SAMN02745157_0870"/>
<gene>
    <name evidence="8" type="ORF">SAMN02745157_0870</name>
</gene>
<dbReference type="InterPro" id="IPR007863">
    <property type="entry name" value="Peptidase_M16_C"/>
</dbReference>
<dbReference type="SUPFAM" id="SSF63411">
    <property type="entry name" value="LuxS/MPP-like metallohydrolase"/>
    <property type="match status" value="2"/>
</dbReference>
<dbReference type="InterPro" id="IPR011249">
    <property type="entry name" value="Metalloenz_LuxS/M16"/>
</dbReference>
<dbReference type="PANTHER" id="PTHR11851">
    <property type="entry name" value="METALLOPROTEASE"/>
    <property type="match status" value="1"/>
</dbReference>
<dbReference type="GO" id="GO:0004222">
    <property type="term" value="F:metalloendopeptidase activity"/>
    <property type="evidence" value="ECO:0007669"/>
    <property type="project" value="InterPro"/>
</dbReference>
<name>A0A1M4W3I9_9HYPH</name>
<evidence type="ECO:0000256" key="1">
    <source>
        <dbReference type="ARBA" id="ARBA00001947"/>
    </source>
</evidence>
<evidence type="ECO:0000313" key="8">
    <source>
        <dbReference type="EMBL" id="SHE75841.1"/>
    </source>
</evidence>
<feature type="domain" description="Peptidase M16 N-terminal" evidence="6">
    <location>
        <begin position="60"/>
        <end position="205"/>
    </location>
</feature>
<keyword evidence="8" id="KW-0645">Protease</keyword>
<dbReference type="AlphaFoldDB" id="A0A1M4W3I9"/>
<proteinExistence type="inferred from homology"/>
<dbReference type="InterPro" id="IPR011765">
    <property type="entry name" value="Pept_M16_N"/>
</dbReference>
<protein>
    <submittedName>
        <fullName evidence="8">Zinc protease</fullName>
    </submittedName>
</protein>
<dbReference type="PANTHER" id="PTHR11851:SF49">
    <property type="entry name" value="MITOCHONDRIAL-PROCESSING PEPTIDASE SUBUNIT ALPHA"/>
    <property type="match status" value="1"/>
</dbReference>
<evidence type="ECO:0000256" key="4">
    <source>
        <dbReference type="RuleBase" id="RU004447"/>
    </source>
</evidence>
<accession>A0A1M4W3I9</accession>